<proteinExistence type="predicted"/>
<feature type="compositionally biased region" description="Pro residues" evidence="2">
    <location>
        <begin position="26"/>
        <end position="72"/>
    </location>
</feature>
<evidence type="ECO:0000313" key="5">
    <source>
        <dbReference type="Proteomes" id="UP001515480"/>
    </source>
</evidence>
<keyword evidence="1" id="KW-0175">Coiled coil</keyword>
<feature type="compositionally biased region" description="Basic and acidic residues" evidence="2">
    <location>
        <begin position="372"/>
        <end position="385"/>
    </location>
</feature>
<feature type="domain" description="Inositol phosphatase" evidence="3">
    <location>
        <begin position="116"/>
        <end position="184"/>
    </location>
</feature>
<protein>
    <recommendedName>
        <fullName evidence="3">Inositol phosphatase domain-containing protein</fullName>
    </recommendedName>
</protein>
<dbReference type="AlphaFoldDB" id="A0AB34IIJ2"/>
<dbReference type="Proteomes" id="UP001515480">
    <property type="component" value="Unassembled WGS sequence"/>
</dbReference>
<feature type="region of interest" description="Disordered" evidence="2">
    <location>
        <begin position="417"/>
        <end position="445"/>
    </location>
</feature>
<organism evidence="4 5">
    <name type="scientific">Prymnesium parvum</name>
    <name type="common">Toxic golden alga</name>
    <dbReference type="NCBI Taxonomy" id="97485"/>
    <lineage>
        <taxon>Eukaryota</taxon>
        <taxon>Haptista</taxon>
        <taxon>Haptophyta</taxon>
        <taxon>Prymnesiophyceae</taxon>
        <taxon>Prymnesiales</taxon>
        <taxon>Prymnesiaceae</taxon>
        <taxon>Prymnesium</taxon>
    </lineage>
</organism>
<evidence type="ECO:0000256" key="2">
    <source>
        <dbReference type="SAM" id="MobiDB-lite"/>
    </source>
</evidence>
<name>A0AB34IIJ2_PRYPA</name>
<sequence length="659" mass="71997">MSDPFGQPAVPDDDDDDERPAALIPSAPPAPPAPPDDPTAPAPLPPLIPPAPPAASPTPAPPPAATPPPSAPARPSIASSDPLLASIAAAADLPSLVRALEPLKAWQYSPEHDAGITRAKTYVAGSDKDVLAGFFVYSVNEWKLKQERVLVLTPTSYYRVAYDHKTGKIDHYHKSSLDELRVVEKTVGSIKVYTRKQDGNRSVSKWMSSMLKRAKDEKPDEFEHAREYVPIKPVLAGPSLDVVIDTIAAVFAKTAEINSKTSECEPPSVITTDERRQILLDRKEAEKLYKEKVEREAASEELRMAISHATESRVADGLVKPIRRAKKAIEVDPALLDEAHQLKELLEEEKREKERLARLEAERVEREAATEELKAAMEAATESRDSSGLPKPIKRAKKAVDVSAELIAEAEKLKVDLDEEKRERERQEAEARRLEAERVEREAATDELKAAVEAAKESRDSTGLVKPTKRAKKAVDVSAELIAEAEKLKVDLDEEKRERERQEAEARRLEAERVEREAATEALKAAMDAAKESRDASGLAKPIKRAKKAIEVTPSLLDEADKLKADLEEEKRERERLAEVEAARSALVAAIDVAKETRDASGLPKAIKRGRNAGCNALVEEAEGLASEIAAQKAAAAKEKEQAAKTLEGEGGESGKSAE</sequence>
<evidence type="ECO:0000259" key="3">
    <source>
        <dbReference type="Pfam" id="PF12456"/>
    </source>
</evidence>
<evidence type="ECO:0000313" key="4">
    <source>
        <dbReference type="EMBL" id="KAL1498857.1"/>
    </source>
</evidence>
<reference evidence="4 5" key="1">
    <citation type="journal article" date="2024" name="Science">
        <title>Giant polyketide synthase enzymes in the biosynthesis of giant marine polyether toxins.</title>
        <authorList>
            <person name="Fallon T.R."/>
            <person name="Shende V.V."/>
            <person name="Wierzbicki I.H."/>
            <person name="Pendleton A.L."/>
            <person name="Watervoot N.F."/>
            <person name="Auber R.P."/>
            <person name="Gonzalez D.J."/>
            <person name="Wisecaver J.H."/>
            <person name="Moore B.S."/>
        </authorList>
    </citation>
    <scope>NUCLEOTIDE SEQUENCE [LARGE SCALE GENOMIC DNA]</scope>
    <source>
        <strain evidence="4 5">12B1</strain>
    </source>
</reference>
<feature type="region of interest" description="Disordered" evidence="2">
    <location>
        <begin position="372"/>
        <end position="392"/>
    </location>
</feature>
<comment type="caution">
    <text evidence="4">The sequence shown here is derived from an EMBL/GenBank/DDBJ whole genome shotgun (WGS) entry which is preliminary data.</text>
</comment>
<dbReference type="InterPro" id="IPR022158">
    <property type="entry name" value="Inositol_phosphatase"/>
</dbReference>
<dbReference type="EMBL" id="JBGBPQ010000026">
    <property type="protein sequence ID" value="KAL1498857.1"/>
    <property type="molecule type" value="Genomic_DNA"/>
</dbReference>
<gene>
    <name evidence="4" type="ORF">AB1Y20_013382</name>
</gene>
<accession>A0AB34IIJ2</accession>
<feature type="region of interest" description="Disordered" evidence="2">
    <location>
        <begin position="493"/>
        <end position="512"/>
    </location>
</feature>
<keyword evidence="5" id="KW-1185">Reference proteome</keyword>
<dbReference type="Pfam" id="PF12456">
    <property type="entry name" value="hSac2"/>
    <property type="match status" value="1"/>
</dbReference>
<evidence type="ECO:0000256" key="1">
    <source>
        <dbReference type="SAM" id="Coils"/>
    </source>
</evidence>
<feature type="region of interest" description="Disordered" evidence="2">
    <location>
        <begin position="1"/>
        <end position="77"/>
    </location>
</feature>
<feature type="coiled-coil region" evidence="1">
    <location>
        <begin position="553"/>
        <end position="583"/>
    </location>
</feature>